<gene>
    <name evidence="1" type="ORF">PLOB_00006668</name>
</gene>
<dbReference type="EMBL" id="CALNXK010000013">
    <property type="protein sequence ID" value="CAH3045182.1"/>
    <property type="molecule type" value="Genomic_DNA"/>
</dbReference>
<evidence type="ECO:0000313" key="1">
    <source>
        <dbReference type="EMBL" id="CAH3045182.1"/>
    </source>
</evidence>
<name>A0ABN8NDR3_9CNID</name>
<comment type="caution">
    <text evidence="1">The sequence shown here is derived from an EMBL/GenBank/DDBJ whole genome shotgun (WGS) entry which is preliminary data.</text>
</comment>
<organism evidence="1 2">
    <name type="scientific">Porites lobata</name>
    <dbReference type="NCBI Taxonomy" id="104759"/>
    <lineage>
        <taxon>Eukaryota</taxon>
        <taxon>Metazoa</taxon>
        <taxon>Cnidaria</taxon>
        <taxon>Anthozoa</taxon>
        <taxon>Hexacorallia</taxon>
        <taxon>Scleractinia</taxon>
        <taxon>Fungiina</taxon>
        <taxon>Poritidae</taxon>
        <taxon>Porites</taxon>
    </lineage>
</organism>
<evidence type="ECO:0000313" key="2">
    <source>
        <dbReference type="Proteomes" id="UP001159405"/>
    </source>
</evidence>
<reference evidence="1 2" key="1">
    <citation type="submission" date="2022-05" db="EMBL/GenBank/DDBJ databases">
        <authorList>
            <consortium name="Genoscope - CEA"/>
            <person name="William W."/>
        </authorList>
    </citation>
    <scope>NUCLEOTIDE SEQUENCE [LARGE SCALE GENOMIC DNA]</scope>
</reference>
<dbReference type="PANTHER" id="PTHR31511:SF12">
    <property type="entry name" value="RHO TERMINATION FACTOR N-TERMINAL DOMAIN-CONTAINING PROTEIN"/>
    <property type="match status" value="1"/>
</dbReference>
<protein>
    <submittedName>
        <fullName evidence="1">Uncharacterized protein</fullName>
    </submittedName>
</protein>
<dbReference type="Proteomes" id="UP001159405">
    <property type="component" value="Unassembled WGS sequence"/>
</dbReference>
<sequence length="111" mass="13047">MAFMLGKPLVFLDSFQFMSSSLEKLAANLPEDAFKYTSGVFKDEQLRLVKQKGVYPYDYMDSVDRFNDKQLPSKDIFYSMLTEENISNDQYQHAQNVWNTFHLRNITILQT</sequence>
<dbReference type="PANTHER" id="PTHR31511">
    <property type="entry name" value="PROTEIN CBG23764"/>
    <property type="match status" value="1"/>
</dbReference>
<accession>A0ABN8NDR3</accession>
<keyword evidence="2" id="KW-1185">Reference proteome</keyword>
<proteinExistence type="predicted"/>